<dbReference type="EMBL" id="LKAM01000002">
    <property type="protein sequence ID" value="KUM49549.1"/>
    <property type="molecule type" value="Genomic_DNA"/>
</dbReference>
<comment type="caution">
    <text evidence="1">The sequence shown here is derived from an EMBL/GenBank/DDBJ whole genome shotgun (WGS) entry which is preliminary data.</text>
</comment>
<name>A0A101M1X2_PICGL</name>
<organism evidence="1">
    <name type="scientific">Picea glauca</name>
    <name type="common">White spruce</name>
    <name type="synonym">Pinus glauca</name>
    <dbReference type="NCBI Taxonomy" id="3330"/>
    <lineage>
        <taxon>Eukaryota</taxon>
        <taxon>Viridiplantae</taxon>
        <taxon>Streptophyta</taxon>
        <taxon>Embryophyta</taxon>
        <taxon>Tracheophyta</taxon>
        <taxon>Spermatophyta</taxon>
        <taxon>Pinopsida</taxon>
        <taxon>Pinidae</taxon>
        <taxon>Conifers I</taxon>
        <taxon>Pinales</taxon>
        <taxon>Pinaceae</taxon>
        <taxon>Picea</taxon>
    </lineage>
</organism>
<reference evidence="1" key="1">
    <citation type="journal article" date="2015" name="Genome Biol. Evol.">
        <title>Organellar Genomes of White Spruce (Picea glauca): Assembly and Annotation.</title>
        <authorList>
            <person name="Jackman S.D."/>
            <person name="Warren R.L."/>
            <person name="Gibb E.A."/>
            <person name="Vandervalk B.P."/>
            <person name="Mohamadi H."/>
            <person name="Chu J."/>
            <person name="Raymond A."/>
            <person name="Pleasance S."/>
            <person name="Coope R."/>
            <person name="Wildung M.R."/>
            <person name="Ritland C.E."/>
            <person name="Bousquet J."/>
            <person name="Jones S.J."/>
            <person name="Bohlmann J."/>
            <person name="Birol I."/>
        </authorList>
    </citation>
    <scope>NUCLEOTIDE SEQUENCE [LARGE SCALE GENOMIC DNA]</scope>
    <source>
        <tissue evidence="1">Flushing bud</tissue>
    </source>
</reference>
<keyword evidence="1" id="KW-0496">Mitochondrion</keyword>
<gene>
    <name evidence="1" type="ORF">ABT39_MTgene2774</name>
</gene>
<dbReference type="AlphaFoldDB" id="A0A101M1X2"/>
<accession>A0A101M1X2</accession>
<geneLocation type="mitochondrion" evidence="1"/>
<evidence type="ECO:0000313" key="1">
    <source>
        <dbReference type="EMBL" id="KUM49549.1"/>
    </source>
</evidence>
<protein>
    <submittedName>
        <fullName evidence="1">Uncharacterized protein</fullName>
    </submittedName>
</protein>
<sequence length="66" mass="7740">MNLGSIQLYTELILNYHSPNSPIPRVFHSNKVVWFVAVRHYSNPNNPEVSCNTPHPDFDRSYRIQK</sequence>
<proteinExistence type="predicted"/>